<evidence type="ECO:0000256" key="1">
    <source>
        <dbReference type="ARBA" id="ARBA00010923"/>
    </source>
</evidence>
<proteinExistence type="inferred from homology"/>
<dbReference type="InterPro" id="IPR000055">
    <property type="entry name" value="Restrct_endonuc_typeI_TRD"/>
</dbReference>
<dbReference type="GO" id="GO:0003677">
    <property type="term" value="F:DNA binding"/>
    <property type="evidence" value="ECO:0007669"/>
    <property type="project" value="UniProtKB-KW"/>
</dbReference>
<evidence type="ECO:0000256" key="3">
    <source>
        <dbReference type="ARBA" id="ARBA00023125"/>
    </source>
</evidence>
<name>X1NS85_9ZZZZ</name>
<gene>
    <name evidence="5" type="ORF">S06H3_35246</name>
</gene>
<dbReference type="EMBL" id="BARV01021253">
    <property type="protein sequence ID" value="GAI21504.1"/>
    <property type="molecule type" value="Genomic_DNA"/>
</dbReference>
<accession>X1NS85</accession>
<feature type="non-terminal residue" evidence="5">
    <location>
        <position position="1"/>
    </location>
</feature>
<dbReference type="AlphaFoldDB" id="X1NS85"/>
<dbReference type="PANTHER" id="PTHR30408">
    <property type="entry name" value="TYPE-1 RESTRICTION ENZYME ECOKI SPECIFICITY PROTEIN"/>
    <property type="match status" value="1"/>
</dbReference>
<comment type="caution">
    <text evidence="5">The sequence shown here is derived from an EMBL/GenBank/DDBJ whole genome shotgun (WGS) entry which is preliminary data.</text>
</comment>
<evidence type="ECO:0000313" key="5">
    <source>
        <dbReference type="EMBL" id="GAI21504.1"/>
    </source>
</evidence>
<evidence type="ECO:0000256" key="2">
    <source>
        <dbReference type="ARBA" id="ARBA00022747"/>
    </source>
</evidence>
<protein>
    <recommendedName>
        <fullName evidence="4">Type I restriction modification DNA specificity domain-containing protein</fullName>
    </recommendedName>
</protein>
<dbReference type="GO" id="GO:0009307">
    <property type="term" value="P:DNA restriction-modification system"/>
    <property type="evidence" value="ECO:0007669"/>
    <property type="project" value="UniProtKB-KW"/>
</dbReference>
<dbReference type="InterPro" id="IPR044946">
    <property type="entry name" value="Restrct_endonuc_typeI_TRD_sf"/>
</dbReference>
<keyword evidence="2" id="KW-0680">Restriction system</keyword>
<dbReference type="InterPro" id="IPR052021">
    <property type="entry name" value="Type-I_RS_S_subunit"/>
</dbReference>
<feature type="domain" description="Type I restriction modification DNA specificity" evidence="4">
    <location>
        <begin position="43"/>
        <end position="215"/>
    </location>
</feature>
<organism evidence="5">
    <name type="scientific">marine sediment metagenome</name>
    <dbReference type="NCBI Taxonomy" id="412755"/>
    <lineage>
        <taxon>unclassified sequences</taxon>
        <taxon>metagenomes</taxon>
        <taxon>ecological metagenomes</taxon>
    </lineage>
</organism>
<keyword evidence="3" id="KW-0238">DNA-binding</keyword>
<comment type="similarity">
    <text evidence="1">Belongs to the type-I restriction system S methylase family.</text>
</comment>
<dbReference type="Pfam" id="PF01420">
    <property type="entry name" value="Methylase_S"/>
    <property type="match status" value="1"/>
</dbReference>
<reference evidence="5" key="1">
    <citation type="journal article" date="2014" name="Front. Microbiol.">
        <title>High frequency of phylogenetically diverse reductive dehalogenase-homologous genes in deep subseafloor sedimentary metagenomes.</title>
        <authorList>
            <person name="Kawai M."/>
            <person name="Futagami T."/>
            <person name="Toyoda A."/>
            <person name="Takaki Y."/>
            <person name="Nishi S."/>
            <person name="Hori S."/>
            <person name="Arai W."/>
            <person name="Tsubouchi T."/>
            <person name="Morono Y."/>
            <person name="Uchiyama I."/>
            <person name="Ito T."/>
            <person name="Fujiyama A."/>
            <person name="Inagaki F."/>
            <person name="Takami H."/>
        </authorList>
    </citation>
    <scope>NUCLEOTIDE SEQUENCE</scope>
    <source>
        <strain evidence="5">Expedition CK06-06</strain>
    </source>
</reference>
<dbReference type="SUPFAM" id="SSF116734">
    <property type="entry name" value="DNA methylase specificity domain"/>
    <property type="match status" value="1"/>
</dbReference>
<dbReference type="Gene3D" id="3.90.220.20">
    <property type="entry name" value="DNA methylase specificity domains"/>
    <property type="match status" value="1"/>
</dbReference>
<sequence length="232" mass="26709">DLLANNTHRMELLEESMRMFYREWFVNLRFPGYERVKITDGIPDGWKKIEIGDLVDEVRKSIHPEDVKPHTPYVGLGHIPRKSIALTDWGCAKDVSSNKYSFEHKDILFGKIRAYFHKVVFAPFFGICSSDTIIYRPKQEDWFSLVLVMASSEHFVAFASKTAKEGAKMPRANPKVMKQYPVLLPSKYLLDEFNKIAVPIVDQIENLIVSNQKLIEARNMLLPRLINGSIPV</sequence>
<dbReference type="PANTHER" id="PTHR30408:SF13">
    <property type="entry name" value="TYPE I RESTRICTION ENZYME HINDI SPECIFICITY SUBUNIT"/>
    <property type="match status" value="1"/>
</dbReference>
<evidence type="ECO:0000259" key="4">
    <source>
        <dbReference type="Pfam" id="PF01420"/>
    </source>
</evidence>